<evidence type="ECO:0000259" key="12">
    <source>
        <dbReference type="Pfam" id="PF20260"/>
    </source>
</evidence>
<dbReference type="InterPro" id="IPR046887">
    <property type="entry name" value="RsmE_PUA-like"/>
</dbReference>
<dbReference type="EMBL" id="UOFY01000033">
    <property type="protein sequence ID" value="VAX09219.1"/>
    <property type="molecule type" value="Genomic_DNA"/>
</dbReference>
<evidence type="ECO:0000256" key="10">
    <source>
        <dbReference type="ARBA" id="ARBA00047944"/>
    </source>
</evidence>
<evidence type="ECO:0000256" key="6">
    <source>
        <dbReference type="ARBA" id="ARBA00022603"/>
    </source>
</evidence>
<evidence type="ECO:0000256" key="9">
    <source>
        <dbReference type="ARBA" id="ARBA00025699"/>
    </source>
</evidence>
<comment type="subcellular location">
    <subcellularLocation>
        <location evidence="1">Cytoplasm</location>
    </subcellularLocation>
</comment>
<evidence type="ECO:0000256" key="7">
    <source>
        <dbReference type="ARBA" id="ARBA00022679"/>
    </source>
</evidence>
<reference evidence="13" key="1">
    <citation type="submission" date="2018-06" db="EMBL/GenBank/DDBJ databases">
        <authorList>
            <person name="Zhirakovskaya E."/>
        </authorList>
    </citation>
    <scope>NUCLEOTIDE SEQUENCE</scope>
</reference>
<dbReference type="GO" id="GO:0005737">
    <property type="term" value="C:cytoplasm"/>
    <property type="evidence" value="ECO:0007669"/>
    <property type="project" value="UniProtKB-SubCell"/>
</dbReference>
<evidence type="ECO:0000256" key="4">
    <source>
        <dbReference type="ARBA" id="ARBA00022490"/>
    </source>
</evidence>
<comment type="catalytic activity">
    <reaction evidence="10">
        <text>uridine(1498) in 16S rRNA + S-adenosyl-L-methionine = N(3)-methyluridine(1498) in 16S rRNA + S-adenosyl-L-homocysteine + H(+)</text>
        <dbReference type="Rhea" id="RHEA:42920"/>
        <dbReference type="Rhea" id="RHEA-COMP:10283"/>
        <dbReference type="Rhea" id="RHEA-COMP:10284"/>
        <dbReference type="ChEBI" id="CHEBI:15378"/>
        <dbReference type="ChEBI" id="CHEBI:57856"/>
        <dbReference type="ChEBI" id="CHEBI:59789"/>
        <dbReference type="ChEBI" id="CHEBI:65315"/>
        <dbReference type="ChEBI" id="CHEBI:74502"/>
        <dbReference type="EC" id="2.1.1.193"/>
    </reaction>
</comment>
<dbReference type="PIRSF" id="PIRSF015601">
    <property type="entry name" value="MTase_slr0722"/>
    <property type="match status" value="1"/>
</dbReference>
<dbReference type="NCBIfam" id="NF008692">
    <property type="entry name" value="PRK11713.1-5"/>
    <property type="match status" value="1"/>
</dbReference>
<dbReference type="Gene3D" id="2.40.240.20">
    <property type="entry name" value="Hypothetical PUA domain-like, domain 1"/>
    <property type="match status" value="1"/>
</dbReference>
<evidence type="ECO:0000313" key="13">
    <source>
        <dbReference type="EMBL" id="VAX09219.1"/>
    </source>
</evidence>
<comment type="function">
    <text evidence="9">Specifically methylates the N3 position of the uracil ring of uridine 1498 (m3U1498) in 16S rRNA. Acts on the fully assembled 30S ribosomal subunit.</text>
</comment>
<evidence type="ECO:0000256" key="8">
    <source>
        <dbReference type="ARBA" id="ARBA00022691"/>
    </source>
</evidence>
<gene>
    <name evidence="13" type="ORF">MNBD_GAMMA25-2007</name>
</gene>
<dbReference type="InterPro" id="IPR046886">
    <property type="entry name" value="RsmE_MTase_dom"/>
</dbReference>
<accession>A0A3B1AT86</accession>
<dbReference type="AlphaFoldDB" id="A0A3B1AT86"/>
<protein>
    <recommendedName>
        <fullName evidence="3">16S rRNA (uracil(1498)-N(3))-methyltransferase</fullName>
        <ecNumber evidence="3">2.1.1.193</ecNumber>
    </recommendedName>
</protein>
<dbReference type="InterPro" id="IPR006700">
    <property type="entry name" value="RsmE"/>
</dbReference>
<dbReference type="CDD" id="cd18084">
    <property type="entry name" value="RsmE-like"/>
    <property type="match status" value="1"/>
</dbReference>
<dbReference type="EC" id="2.1.1.193" evidence="3"/>
<dbReference type="Pfam" id="PF20260">
    <property type="entry name" value="PUA_4"/>
    <property type="match status" value="1"/>
</dbReference>
<evidence type="ECO:0000259" key="11">
    <source>
        <dbReference type="Pfam" id="PF04452"/>
    </source>
</evidence>
<evidence type="ECO:0000256" key="5">
    <source>
        <dbReference type="ARBA" id="ARBA00022552"/>
    </source>
</evidence>
<dbReference type="GO" id="GO:0070475">
    <property type="term" value="P:rRNA base methylation"/>
    <property type="evidence" value="ECO:0007669"/>
    <property type="project" value="TreeGrafter"/>
</dbReference>
<feature type="domain" description="Ribosomal RNA small subunit methyltransferase E PUA-like" evidence="12">
    <location>
        <begin position="20"/>
        <end position="62"/>
    </location>
</feature>
<dbReference type="Gene3D" id="3.40.1280.10">
    <property type="match status" value="1"/>
</dbReference>
<dbReference type="InterPro" id="IPR015947">
    <property type="entry name" value="PUA-like_sf"/>
</dbReference>
<dbReference type="SUPFAM" id="SSF88697">
    <property type="entry name" value="PUA domain-like"/>
    <property type="match status" value="1"/>
</dbReference>
<dbReference type="PANTHER" id="PTHR30027:SF3">
    <property type="entry name" value="16S RRNA (URACIL(1498)-N(3))-METHYLTRANSFERASE"/>
    <property type="match status" value="1"/>
</dbReference>
<evidence type="ECO:0000256" key="1">
    <source>
        <dbReference type="ARBA" id="ARBA00004496"/>
    </source>
</evidence>
<dbReference type="PANTHER" id="PTHR30027">
    <property type="entry name" value="RIBOSOMAL RNA SMALL SUBUNIT METHYLTRANSFERASE E"/>
    <property type="match status" value="1"/>
</dbReference>
<keyword evidence="7 13" id="KW-0808">Transferase</keyword>
<evidence type="ECO:0000256" key="3">
    <source>
        <dbReference type="ARBA" id="ARBA00012328"/>
    </source>
</evidence>
<keyword evidence="6 13" id="KW-0489">Methyltransferase</keyword>
<keyword evidence="8" id="KW-0949">S-adenosyl-L-methionine</keyword>
<evidence type="ECO:0000256" key="2">
    <source>
        <dbReference type="ARBA" id="ARBA00005528"/>
    </source>
</evidence>
<dbReference type="NCBIfam" id="TIGR00046">
    <property type="entry name" value="RsmE family RNA methyltransferase"/>
    <property type="match status" value="1"/>
</dbReference>
<dbReference type="InterPro" id="IPR029026">
    <property type="entry name" value="tRNA_m1G_MTases_N"/>
</dbReference>
<comment type="similarity">
    <text evidence="2">Belongs to the RNA methyltransferase RsmE family.</text>
</comment>
<sequence>MRISRIYLPIPLASNTEVELDDRARQYVLQVLRLKAGATLTIFNGNGLEYSAELNRAEKRRASMLLGDSHRPLRESSLAIHLGLGISKGERMDYAIQKAVELGVNEITPLFSQHCVIKLDEKRIENRLRHWQGVIVSATEQCGRNQLSQLHTPIDFSRWIELENTSINLILAPQAEHSLAQIQAEPQQLRLAIGPEGGFSSEEIKLAMNIEFKAISLGPRILRTETAVVAGLTALQTLWGDLNTR</sequence>
<dbReference type="SUPFAM" id="SSF75217">
    <property type="entry name" value="alpha/beta knot"/>
    <property type="match status" value="1"/>
</dbReference>
<proteinExistence type="inferred from homology"/>
<keyword evidence="4" id="KW-0963">Cytoplasm</keyword>
<organism evidence="13">
    <name type="scientific">hydrothermal vent metagenome</name>
    <dbReference type="NCBI Taxonomy" id="652676"/>
    <lineage>
        <taxon>unclassified sequences</taxon>
        <taxon>metagenomes</taxon>
        <taxon>ecological metagenomes</taxon>
    </lineage>
</organism>
<name>A0A3B1AT86_9ZZZZ</name>
<dbReference type="InterPro" id="IPR029028">
    <property type="entry name" value="Alpha/beta_knot_MTases"/>
</dbReference>
<dbReference type="GO" id="GO:0070042">
    <property type="term" value="F:rRNA (uridine-N3-)-methyltransferase activity"/>
    <property type="evidence" value="ECO:0007669"/>
    <property type="project" value="TreeGrafter"/>
</dbReference>
<keyword evidence="5" id="KW-0698">rRNA processing</keyword>
<dbReference type="Pfam" id="PF04452">
    <property type="entry name" value="Methyltrans_RNA"/>
    <property type="match status" value="1"/>
</dbReference>
<feature type="domain" description="Ribosomal RNA small subunit methyltransferase E methyltransferase" evidence="11">
    <location>
        <begin position="75"/>
        <end position="236"/>
    </location>
</feature>